<dbReference type="Pfam" id="PF00023">
    <property type="entry name" value="Ank"/>
    <property type="match status" value="1"/>
</dbReference>
<reference evidence="5" key="1">
    <citation type="submission" date="2021-03" db="EMBL/GenBank/DDBJ databases">
        <title>Comparative genomics and phylogenomic investigation of the class Geoglossomycetes provide insights into ecological specialization and systematics.</title>
        <authorList>
            <person name="Melie T."/>
            <person name="Pirro S."/>
            <person name="Miller A.N."/>
            <person name="Quandt A."/>
        </authorList>
    </citation>
    <scope>NUCLEOTIDE SEQUENCE</scope>
    <source>
        <strain evidence="5">GBOQ0MN5Z8</strain>
    </source>
</reference>
<feature type="repeat" description="ANK" evidence="3">
    <location>
        <begin position="688"/>
        <end position="720"/>
    </location>
</feature>
<accession>A0A9P8I673</accession>
<name>A0A9P8I673_9PEZI</name>
<dbReference type="OrthoDB" id="674604at2759"/>
<dbReference type="Gene3D" id="3.40.50.300">
    <property type="entry name" value="P-loop containing nucleotide triphosphate hydrolases"/>
    <property type="match status" value="1"/>
</dbReference>
<dbReference type="PRINTS" id="PR01415">
    <property type="entry name" value="ANKYRIN"/>
</dbReference>
<dbReference type="SMART" id="SM00248">
    <property type="entry name" value="ANK"/>
    <property type="match status" value="10"/>
</dbReference>
<dbReference type="Pfam" id="PF13857">
    <property type="entry name" value="Ank_5"/>
    <property type="match status" value="1"/>
</dbReference>
<feature type="repeat" description="ANK" evidence="3">
    <location>
        <begin position="787"/>
        <end position="819"/>
    </location>
</feature>
<dbReference type="AlphaFoldDB" id="A0A9P8I673"/>
<feature type="repeat" description="ANK" evidence="3">
    <location>
        <begin position="754"/>
        <end position="786"/>
    </location>
</feature>
<sequence>MAYSWRIRIFRCVYLADEAKHPTHRVNWADGPEGGSYPGGDGARECLAALFLTDPVDDRENLISTKGRRVGNTCQWIMTNEAFKSWLNSQSQLLWLSGGPGKGKTMLSIFLTEELGNIVGESRKRNTAVAILRGLLLQILRKHQSFFQHILPIFEVQRERLFGDSSLEALWRIFKSMAQDSGLDAIYCIIDGFDECEEKSLQELVTKLTAFLLAADPKSSTRRLKLIAVSREYPEWIARELFGFPRVNLDSDSDVEVSLDVQQFISIKVDSVGASGWDFFVGEFRHRRAKDESVIEVEDTLEGFPKGLYGIYSRILFQIADSRREIVALILLWVATALRPLALTELAAAIRARPSGTVGGDQVIRDYIGFCGPLLRVSGGEVGFVHQSAKDYLLRKGVDSDPMLECFRIKQAEAHLELARVCHEYIHNGCFANGFVHVEHKNDNAGLRDAWLRDFPLLRYATLYWPEHARNSPSSITDMFDLSGPFCTENSPLFTAWWKTYWNADRKLLADPPSSFGLLHLASHFGINPLLQKCLERKSWKVKSRFRSPLKKKDSRGMTALHWAAKNGHKPAVQMLVEKGADIGATDSQKSTALHLATDTGRETIVRLLVEMGADVNVRDEDGMTALHRAAFMGREGLARLLVKMGASIEAGASDGGTALHQAALFGQEAMVRLLLKEGASIEAKAVEGETALHLAAWMGHRMVVRLLVEECAGIEAKTLEGETPLCYAAKGGDEAMVRLLIMEGADIEAKTSERETALHLAAMRKHGTVAQLLMENGADIEAETTEGEIPLHYAVMGGSEVMMQLLVERGADIEAKTTKGETALHLAAVRGNEAVVHFLVEKGANIEAKTSSGKTALHHTALTGHEPVVRLLVGKGADIKVKKQVGENGPSSSSLERT</sequence>
<keyword evidence="1" id="KW-0677">Repeat</keyword>
<evidence type="ECO:0000313" key="5">
    <source>
        <dbReference type="EMBL" id="KAH0541549.1"/>
    </source>
</evidence>
<evidence type="ECO:0000256" key="1">
    <source>
        <dbReference type="ARBA" id="ARBA00022737"/>
    </source>
</evidence>
<feature type="repeat" description="ANK" evidence="3">
    <location>
        <begin position="655"/>
        <end position="687"/>
    </location>
</feature>
<dbReference type="InterPro" id="IPR002110">
    <property type="entry name" value="Ankyrin_rpt"/>
</dbReference>
<dbReference type="Proteomes" id="UP000698800">
    <property type="component" value="Unassembled WGS sequence"/>
</dbReference>
<feature type="repeat" description="ANK" evidence="3">
    <location>
        <begin position="721"/>
        <end position="753"/>
    </location>
</feature>
<feature type="repeat" description="ANK" evidence="3">
    <location>
        <begin position="622"/>
        <end position="654"/>
    </location>
</feature>
<protein>
    <recommendedName>
        <fullName evidence="4">Nephrocystin 3-like N-terminal domain-containing protein</fullName>
    </recommendedName>
</protein>
<feature type="repeat" description="ANK" evidence="3">
    <location>
        <begin position="853"/>
        <end position="885"/>
    </location>
</feature>
<dbReference type="Pfam" id="PF24883">
    <property type="entry name" value="NPHP3_N"/>
    <property type="match status" value="1"/>
</dbReference>
<gene>
    <name evidence="5" type="ORF">FGG08_003961</name>
</gene>
<evidence type="ECO:0000313" key="6">
    <source>
        <dbReference type="Proteomes" id="UP000698800"/>
    </source>
</evidence>
<feature type="domain" description="Nephrocystin 3-like N-terminal" evidence="4">
    <location>
        <begin position="72"/>
        <end position="231"/>
    </location>
</feature>
<feature type="repeat" description="ANK" evidence="3">
    <location>
        <begin position="589"/>
        <end position="621"/>
    </location>
</feature>
<dbReference type="InterPro" id="IPR036770">
    <property type="entry name" value="Ankyrin_rpt-contain_sf"/>
</dbReference>
<keyword evidence="2 3" id="KW-0040">ANK repeat</keyword>
<feature type="repeat" description="ANK" evidence="3">
    <location>
        <begin position="820"/>
        <end position="852"/>
    </location>
</feature>
<feature type="repeat" description="ANK" evidence="3">
    <location>
        <begin position="556"/>
        <end position="588"/>
    </location>
</feature>
<keyword evidence="6" id="KW-1185">Reference proteome</keyword>
<dbReference type="EMBL" id="JAGHQL010000075">
    <property type="protein sequence ID" value="KAH0541549.1"/>
    <property type="molecule type" value="Genomic_DNA"/>
</dbReference>
<evidence type="ECO:0000259" key="4">
    <source>
        <dbReference type="Pfam" id="PF24883"/>
    </source>
</evidence>
<dbReference type="SUPFAM" id="SSF48403">
    <property type="entry name" value="Ankyrin repeat"/>
    <property type="match status" value="1"/>
</dbReference>
<dbReference type="PROSITE" id="PS50088">
    <property type="entry name" value="ANK_REPEAT"/>
    <property type="match status" value="10"/>
</dbReference>
<comment type="caution">
    <text evidence="5">The sequence shown here is derived from an EMBL/GenBank/DDBJ whole genome shotgun (WGS) entry which is preliminary data.</text>
</comment>
<organism evidence="5 6">
    <name type="scientific">Glutinoglossum americanum</name>
    <dbReference type="NCBI Taxonomy" id="1670608"/>
    <lineage>
        <taxon>Eukaryota</taxon>
        <taxon>Fungi</taxon>
        <taxon>Dikarya</taxon>
        <taxon>Ascomycota</taxon>
        <taxon>Pezizomycotina</taxon>
        <taxon>Geoglossomycetes</taxon>
        <taxon>Geoglossales</taxon>
        <taxon>Geoglossaceae</taxon>
        <taxon>Glutinoglossum</taxon>
    </lineage>
</organism>
<dbReference type="InterPro" id="IPR027417">
    <property type="entry name" value="P-loop_NTPase"/>
</dbReference>
<proteinExistence type="predicted"/>
<evidence type="ECO:0000256" key="3">
    <source>
        <dbReference type="PROSITE-ProRule" id="PRU00023"/>
    </source>
</evidence>
<evidence type="ECO:0000256" key="2">
    <source>
        <dbReference type="ARBA" id="ARBA00023043"/>
    </source>
</evidence>
<dbReference type="PANTHER" id="PTHR24198">
    <property type="entry name" value="ANKYRIN REPEAT AND PROTEIN KINASE DOMAIN-CONTAINING PROTEIN"/>
    <property type="match status" value="1"/>
</dbReference>
<dbReference type="Pfam" id="PF12796">
    <property type="entry name" value="Ank_2"/>
    <property type="match status" value="3"/>
</dbReference>
<dbReference type="Gene3D" id="1.25.40.20">
    <property type="entry name" value="Ankyrin repeat-containing domain"/>
    <property type="match status" value="3"/>
</dbReference>
<dbReference type="PROSITE" id="PS50297">
    <property type="entry name" value="ANK_REP_REGION"/>
    <property type="match status" value="10"/>
</dbReference>
<dbReference type="InterPro" id="IPR056884">
    <property type="entry name" value="NPHP3-like_N"/>
</dbReference>
<dbReference type="PANTHER" id="PTHR24198:SF165">
    <property type="entry name" value="ANKYRIN REPEAT-CONTAINING PROTEIN-RELATED"/>
    <property type="match status" value="1"/>
</dbReference>